<evidence type="ECO:0000256" key="5">
    <source>
        <dbReference type="ARBA" id="ARBA00022833"/>
    </source>
</evidence>
<dbReference type="GO" id="GO:0008270">
    <property type="term" value="F:zinc ion binding"/>
    <property type="evidence" value="ECO:0007669"/>
    <property type="project" value="UniProtKB-KW"/>
</dbReference>
<evidence type="ECO:0000256" key="4">
    <source>
        <dbReference type="ARBA" id="ARBA00022771"/>
    </source>
</evidence>
<dbReference type="PANTHER" id="PTHR23235">
    <property type="entry name" value="KRUEPPEL-LIKE TRANSCRIPTION FACTOR"/>
    <property type="match status" value="1"/>
</dbReference>
<keyword evidence="8" id="KW-0539">Nucleus</keyword>
<feature type="compositionally biased region" description="Polar residues" evidence="10">
    <location>
        <begin position="1"/>
        <end position="12"/>
    </location>
</feature>
<dbReference type="Proteomes" id="UP000499080">
    <property type="component" value="Unassembled WGS sequence"/>
</dbReference>
<evidence type="ECO:0000256" key="8">
    <source>
        <dbReference type="ARBA" id="ARBA00023242"/>
    </source>
</evidence>
<dbReference type="InterPro" id="IPR036236">
    <property type="entry name" value="Znf_C2H2_sf"/>
</dbReference>
<evidence type="ECO:0000256" key="1">
    <source>
        <dbReference type="ARBA" id="ARBA00004123"/>
    </source>
</evidence>
<gene>
    <name evidence="12" type="ORF">AVEN_153306_1</name>
</gene>
<comment type="caution">
    <text evidence="12">The sequence shown here is derived from an EMBL/GenBank/DDBJ whole genome shotgun (WGS) entry which is preliminary data.</text>
</comment>
<dbReference type="PROSITE" id="PS50157">
    <property type="entry name" value="ZINC_FINGER_C2H2_2"/>
    <property type="match status" value="2"/>
</dbReference>
<feature type="domain" description="C2H2-type" evidence="11">
    <location>
        <begin position="66"/>
        <end position="88"/>
    </location>
</feature>
<reference evidence="12 13" key="1">
    <citation type="journal article" date="2019" name="Sci. Rep.">
        <title>Orb-weaving spider Araneus ventricosus genome elucidates the spidroin gene catalogue.</title>
        <authorList>
            <person name="Kono N."/>
            <person name="Nakamura H."/>
            <person name="Ohtoshi R."/>
            <person name="Moran D.A.P."/>
            <person name="Shinohara A."/>
            <person name="Yoshida Y."/>
            <person name="Fujiwara M."/>
            <person name="Mori M."/>
            <person name="Tomita M."/>
            <person name="Arakawa K."/>
        </authorList>
    </citation>
    <scope>NUCLEOTIDE SEQUENCE [LARGE SCALE GENOMIC DNA]</scope>
</reference>
<dbReference type="PROSITE" id="PS00028">
    <property type="entry name" value="ZINC_FINGER_C2H2_1"/>
    <property type="match status" value="1"/>
</dbReference>
<keyword evidence="4 9" id="KW-0863">Zinc-finger</keyword>
<evidence type="ECO:0000313" key="13">
    <source>
        <dbReference type="Proteomes" id="UP000499080"/>
    </source>
</evidence>
<dbReference type="FunFam" id="3.30.160.60:FF:001289">
    <property type="entry name" value="Zinc finger protein 574"/>
    <property type="match status" value="1"/>
</dbReference>
<keyword evidence="3" id="KW-0677">Repeat</keyword>
<dbReference type="SMART" id="SM00355">
    <property type="entry name" value="ZnF_C2H2"/>
    <property type="match status" value="2"/>
</dbReference>
<evidence type="ECO:0000256" key="7">
    <source>
        <dbReference type="ARBA" id="ARBA00023163"/>
    </source>
</evidence>
<dbReference type="EMBL" id="BGPR01002595">
    <property type="protein sequence ID" value="GBM76055.1"/>
    <property type="molecule type" value="Genomic_DNA"/>
</dbReference>
<sequence>MVRSRPQGQRITGSKPDFTEEPPCSYLRDKMMTTAKIHACPHCPYITPNSGCLKRHLRTHSGERPYVCKTCLKSFSQKGSLQRHLMVHIKSI</sequence>
<dbReference type="GO" id="GO:0000981">
    <property type="term" value="F:DNA-binding transcription factor activity, RNA polymerase II-specific"/>
    <property type="evidence" value="ECO:0007669"/>
    <property type="project" value="TreeGrafter"/>
</dbReference>
<evidence type="ECO:0000256" key="2">
    <source>
        <dbReference type="ARBA" id="ARBA00022723"/>
    </source>
</evidence>
<dbReference type="SUPFAM" id="SSF57667">
    <property type="entry name" value="beta-beta-alpha zinc fingers"/>
    <property type="match status" value="1"/>
</dbReference>
<dbReference type="InterPro" id="IPR013087">
    <property type="entry name" value="Znf_C2H2_type"/>
</dbReference>
<evidence type="ECO:0000256" key="9">
    <source>
        <dbReference type="PROSITE-ProRule" id="PRU00042"/>
    </source>
</evidence>
<dbReference type="GO" id="GO:0005634">
    <property type="term" value="C:nucleus"/>
    <property type="evidence" value="ECO:0007669"/>
    <property type="project" value="UniProtKB-SubCell"/>
</dbReference>
<evidence type="ECO:0000313" key="12">
    <source>
        <dbReference type="EMBL" id="GBM76055.1"/>
    </source>
</evidence>
<dbReference type="PANTHER" id="PTHR23235:SF120">
    <property type="entry name" value="KRUPPEL-LIKE FACTOR 15"/>
    <property type="match status" value="1"/>
</dbReference>
<dbReference type="AlphaFoldDB" id="A0A4Y2IEH1"/>
<feature type="domain" description="C2H2-type" evidence="11">
    <location>
        <begin position="38"/>
        <end position="65"/>
    </location>
</feature>
<dbReference type="Gene3D" id="3.30.160.60">
    <property type="entry name" value="Classic Zinc Finger"/>
    <property type="match status" value="2"/>
</dbReference>
<keyword evidence="7" id="KW-0804">Transcription</keyword>
<feature type="region of interest" description="Disordered" evidence="10">
    <location>
        <begin position="1"/>
        <end position="23"/>
    </location>
</feature>
<keyword evidence="6" id="KW-0805">Transcription regulation</keyword>
<name>A0A4Y2IEH1_ARAVE</name>
<protein>
    <recommendedName>
        <fullName evidence="11">C2H2-type domain-containing protein</fullName>
    </recommendedName>
</protein>
<keyword evidence="13" id="KW-1185">Reference proteome</keyword>
<evidence type="ECO:0000259" key="11">
    <source>
        <dbReference type="PROSITE" id="PS50157"/>
    </source>
</evidence>
<organism evidence="12 13">
    <name type="scientific">Araneus ventricosus</name>
    <name type="common">Orbweaver spider</name>
    <name type="synonym">Epeira ventricosa</name>
    <dbReference type="NCBI Taxonomy" id="182803"/>
    <lineage>
        <taxon>Eukaryota</taxon>
        <taxon>Metazoa</taxon>
        <taxon>Ecdysozoa</taxon>
        <taxon>Arthropoda</taxon>
        <taxon>Chelicerata</taxon>
        <taxon>Arachnida</taxon>
        <taxon>Araneae</taxon>
        <taxon>Araneomorphae</taxon>
        <taxon>Entelegynae</taxon>
        <taxon>Araneoidea</taxon>
        <taxon>Araneidae</taxon>
        <taxon>Araneus</taxon>
    </lineage>
</organism>
<accession>A0A4Y2IEH1</accession>
<dbReference type="OrthoDB" id="6429583at2759"/>
<evidence type="ECO:0000256" key="10">
    <source>
        <dbReference type="SAM" id="MobiDB-lite"/>
    </source>
</evidence>
<keyword evidence="5" id="KW-0862">Zinc</keyword>
<evidence type="ECO:0000256" key="3">
    <source>
        <dbReference type="ARBA" id="ARBA00022737"/>
    </source>
</evidence>
<comment type="subcellular location">
    <subcellularLocation>
        <location evidence="1">Nucleus</location>
    </subcellularLocation>
</comment>
<proteinExistence type="predicted"/>
<dbReference type="Pfam" id="PF00096">
    <property type="entry name" value="zf-C2H2"/>
    <property type="match status" value="2"/>
</dbReference>
<evidence type="ECO:0000256" key="6">
    <source>
        <dbReference type="ARBA" id="ARBA00023015"/>
    </source>
</evidence>
<dbReference type="GO" id="GO:0000978">
    <property type="term" value="F:RNA polymerase II cis-regulatory region sequence-specific DNA binding"/>
    <property type="evidence" value="ECO:0007669"/>
    <property type="project" value="TreeGrafter"/>
</dbReference>
<keyword evidence="2" id="KW-0479">Metal-binding</keyword>